<gene>
    <name evidence="1" type="ORF">NCTC11820_01174</name>
</gene>
<accession>A0A2X3ATH6</accession>
<dbReference type="InterPro" id="IPR021408">
    <property type="entry name" value="DUF3046"/>
</dbReference>
<evidence type="ECO:0000313" key="1">
    <source>
        <dbReference type="EMBL" id="SQB64820.1"/>
    </source>
</evidence>
<dbReference type="Pfam" id="PF11248">
    <property type="entry name" value="DUF3046"/>
    <property type="match status" value="1"/>
</dbReference>
<protein>
    <submittedName>
        <fullName evidence="1">Protein of uncharacterized function (DUF3046)</fullName>
    </submittedName>
</protein>
<proteinExistence type="predicted"/>
<dbReference type="AlphaFoldDB" id="A0A2X3ATH6"/>
<dbReference type="EMBL" id="UASJ01000001">
    <property type="protein sequence ID" value="SQB64820.1"/>
    <property type="molecule type" value="Genomic_DNA"/>
</dbReference>
<dbReference type="GeneID" id="55565532"/>
<evidence type="ECO:0000313" key="2">
    <source>
        <dbReference type="Proteomes" id="UP000250245"/>
    </source>
</evidence>
<dbReference type="RefSeq" id="WP_004007065.1">
    <property type="nucleotide sequence ID" value="NZ_CAMYEK010000010.1"/>
</dbReference>
<dbReference type="Proteomes" id="UP000250245">
    <property type="component" value="Unassembled WGS sequence"/>
</dbReference>
<sequence length="88" mass="10035">MPAFQGGPVQRGMTRSQFKQALAEVFPHGLGETLVSDQVLTEWGMTAHQALERGADPLEVWQALLRATDRDTEENLFWHRRDLHASRH</sequence>
<name>A0A2X3ATH6_9ACTO</name>
<organism evidence="1 2">
    <name type="scientific">Mobiluncus curtisii</name>
    <dbReference type="NCBI Taxonomy" id="2051"/>
    <lineage>
        <taxon>Bacteria</taxon>
        <taxon>Bacillati</taxon>
        <taxon>Actinomycetota</taxon>
        <taxon>Actinomycetes</taxon>
        <taxon>Actinomycetales</taxon>
        <taxon>Actinomycetaceae</taxon>
        <taxon>Mobiluncus</taxon>
    </lineage>
</organism>
<reference evidence="1 2" key="1">
    <citation type="submission" date="2018-06" db="EMBL/GenBank/DDBJ databases">
        <authorList>
            <consortium name="Pathogen Informatics"/>
            <person name="Doyle S."/>
        </authorList>
    </citation>
    <scope>NUCLEOTIDE SEQUENCE [LARGE SCALE GENOMIC DNA]</scope>
    <source>
        <strain evidence="1 2">NCTC11820</strain>
    </source>
</reference>